<reference evidence="2" key="1">
    <citation type="journal article" date="2020" name="Stud. Mycol.">
        <title>101 Dothideomycetes genomes: a test case for predicting lifestyles and emergence of pathogens.</title>
        <authorList>
            <person name="Haridas S."/>
            <person name="Albert R."/>
            <person name="Binder M."/>
            <person name="Bloem J."/>
            <person name="Labutti K."/>
            <person name="Salamov A."/>
            <person name="Andreopoulos B."/>
            <person name="Baker S."/>
            <person name="Barry K."/>
            <person name="Bills G."/>
            <person name="Bluhm B."/>
            <person name="Cannon C."/>
            <person name="Castanera R."/>
            <person name="Culley D."/>
            <person name="Daum C."/>
            <person name="Ezra D."/>
            <person name="Gonzalez J."/>
            <person name="Henrissat B."/>
            <person name="Kuo A."/>
            <person name="Liang C."/>
            <person name="Lipzen A."/>
            <person name="Lutzoni F."/>
            <person name="Magnuson J."/>
            <person name="Mondo S."/>
            <person name="Nolan M."/>
            <person name="Ohm R."/>
            <person name="Pangilinan J."/>
            <person name="Park H.-J."/>
            <person name="Ramirez L."/>
            <person name="Alfaro M."/>
            <person name="Sun H."/>
            <person name="Tritt A."/>
            <person name="Yoshinaga Y."/>
            <person name="Zwiers L.-H."/>
            <person name="Turgeon B."/>
            <person name="Goodwin S."/>
            <person name="Spatafora J."/>
            <person name="Crous P."/>
            <person name="Grigoriev I."/>
        </authorList>
    </citation>
    <scope>NUCLEOTIDE SEQUENCE</scope>
    <source>
        <strain evidence="2">CBS 113979</strain>
    </source>
</reference>
<sequence>MPKHTRLTTTSSPSPLSSTPLRMPHHPHPHARFQVPDLSTFPSLLPAPIHPTTAVLPPRIIPTLGTTNPRADSMLQRLRAQNAERLAAAERSANGEADSDEDSEEDSDLTMPGRVWGGAPRWHGVPIGTAPPLPPRTRGRAGGQEGWVDAMSALAEETREERERGQRAASAQREGGESVGVRMEGEEAARVRGERGEQTTTLQSGREEWRREDRQFHRMFDYIERVSTVFGHRYIPKNGGESRKGNAAKYSPPGLALPPRFSGQAKLSLSIVRTQKHQLAIIVPRICSSPSTSQKLPLPAHLDKYQEPEKPPGLIIIHERNPPPHKPLATLPKSSHSHQPETAEHKIENQKSKNQFADPPPRANDTLGTPASTTKQKQTRKFLTFARVSSPGYETRLVANSPEASSDADGRFHSRKGGFEARRV</sequence>
<feature type="compositionally biased region" description="Basic and acidic residues" evidence="1">
    <location>
        <begin position="338"/>
        <end position="351"/>
    </location>
</feature>
<feature type="region of interest" description="Disordered" evidence="1">
    <location>
        <begin position="315"/>
        <end position="424"/>
    </location>
</feature>
<feature type="compositionally biased region" description="Basic and acidic residues" evidence="1">
    <location>
        <begin position="183"/>
        <end position="197"/>
    </location>
</feature>
<feature type="region of interest" description="Disordered" evidence="1">
    <location>
        <begin position="86"/>
        <end position="143"/>
    </location>
</feature>
<feature type="region of interest" description="Disordered" evidence="1">
    <location>
        <begin position="157"/>
        <end position="209"/>
    </location>
</feature>
<evidence type="ECO:0000313" key="3">
    <source>
        <dbReference type="Proteomes" id="UP000800041"/>
    </source>
</evidence>
<feature type="compositionally biased region" description="Acidic residues" evidence="1">
    <location>
        <begin position="97"/>
        <end position="108"/>
    </location>
</feature>
<feature type="compositionally biased region" description="Low complexity" evidence="1">
    <location>
        <begin position="7"/>
        <end position="22"/>
    </location>
</feature>
<gene>
    <name evidence="2" type="ORF">K402DRAFT_450290</name>
</gene>
<evidence type="ECO:0000256" key="1">
    <source>
        <dbReference type="SAM" id="MobiDB-lite"/>
    </source>
</evidence>
<organism evidence="2 3">
    <name type="scientific">Aulographum hederae CBS 113979</name>
    <dbReference type="NCBI Taxonomy" id="1176131"/>
    <lineage>
        <taxon>Eukaryota</taxon>
        <taxon>Fungi</taxon>
        <taxon>Dikarya</taxon>
        <taxon>Ascomycota</taxon>
        <taxon>Pezizomycotina</taxon>
        <taxon>Dothideomycetes</taxon>
        <taxon>Pleosporomycetidae</taxon>
        <taxon>Aulographales</taxon>
        <taxon>Aulographaceae</taxon>
    </lineage>
</organism>
<evidence type="ECO:0000313" key="2">
    <source>
        <dbReference type="EMBL" id="KAF1991334.1"/>
    </source>
</evidence>
<keyword evidence="3" id="KW-1185">Reference proteome</keyword>
<dbReference type="AlphaFoldDB" id="A0A6G1HE36"/>
<feature type="compositionally biased region" description="Basic and acidic residues" evidence="1">
    <location>
        <begin position="408"/>
        <end position="424"/>
    </location>
</feature>
<name>A0A6G1HE36_9PEZI</name>
<feature type="compositionally biased region" description="Basic and acidic residues" evidence="1">
    <location>
        <begin position="157"/>
        <end position="166"/>
    </location>
</feature>
<accession>A0A6G1HE36</accession>
<protein>
    <submittedName>
        <fullName evidence="2">Uncharacterized protein</fullName>
    </submittedName>
</protein>
<feature type="region of interest" description="Disordered" evidence="1">
    <location>
        <begin position="1"/>
        <end position="33"/>
    </location>
</feature>
<feature type="compositionally biased region" description="Polar residues" evidence="1">
    <location>
        <begin position="366"/>
        <end position="376"/>
    </location>
</feature>
<dbReference type="EMBL" id="ML977139">
    <property type="protein sequence ID" value="KAF1991334.1"/>
    <property type="molecule type" value="Genomic_DNA"/>
</dbReference>
<dbReference type="Proteomes" id="UP000800041">
    <property type="component" value="Unassembled WGS sequence"/>
</dbReference>
<proteinExistence type="predicted"/>